<comment type="caution">
    <text evidence="2">The sequence shown here is derived from an EMBL/GenBank/DDBJ whole genome shotgun (WGS) entry which is preliminary data.</text>
</comment>
<gene>
    <name evidence="2" type="ORF">SAMN02927897_03266</name>
</gene>
<proteinExistence type="predicted"/>
<dbReference type="PIRSF" id="PIRSF008159">
    <property type="entry name" value="UCP008159_ABC"/>
    <property type="match status" value="1"/>
</dbReference>
<dbReference type="InterPro" id="IPR016537">
    <property type="entry name" value="UCP008159_ABC"/>
</dbReference>
<organism evidence="2 3">
    <name type="scientific">Kosakonia sacchari</name>
    <dbReference type="NCBI Taxonomy" id="1158459"/>
    <lineage>
        <taxon>Bacteria</taxon>
        <taxon>Pseudomonadati</taxon>
        <taxon>Pseudomonadota</taxon>
        <taxon>Gammaproteobacteria</taxon>
        <taxon>Enterobacterales</taxon>
        <taxon>Enterobacteriaceae</taxon>
        <taxon>Kosakonia</taxon>
    </lineage>
</organism>
<dbReference type="Proteomes" id="UP000183569">
    <property type="component" value="Unassembled WGS sequence"/>
</dbReference>
<reference evidence="2 3" key="1">
    <citation type="submission" date="2016-10" db="EMBL/GenBank/DDBJ databases">
        <authorList>
            <person name="Varghese N."/>
            <person name="Submissions S."/>
        </authorList>
    </citation>
    <scope>NUCLEOTIDE SEQUENCE [LARGE SCALE GENOMIC DNA]</scope>
    <source>
        <strain evidence="2 3">CGMCC 1.12102</strain>
    </source>
</reference>
<feature type="signal peptide" evidence="1">
    <location>
        <begin position="1"/>
        <end position="22"/>
    </location>
</feature>
<name>A0A1G4YRP6_9ENTR</name>
<dbReference type="GeneID" id="23846353"/>
<dbReference type="RefSeq" id="WP_017459016.1">
    <property type="nucleotide sequence ID" value="NZ_CP016337.1"/>
</dbReference>
<accession>A0A1G4YRP6</accession>
<protein>
    <submittedName>
        <fullName evidence="2">ABC-type uncharacterized transport system, substrate-binding protein</fullName>
    </submittedName>
</protein>
<dbReference type="Pfam" id="PF06226">
    <property type="entry name" value="DUF1007"/>
    <property type="match status" value="1"/>
</dbReference>
<dbReference type="AlphaFoldDB" id="A0A1G4YRP6"/>
<feature type="chain" id="PRO_5032593141" evidence="1">
    <location>
        <begin position="23"/>
        <end position="212"/>
    </location>
</feature>
<evidence type="ECO:0000313" key="3">
    <source>
        <dbReference type="Proteomes" id="UP000183569"/>
    </source>
</evidence>
<dbReference type="EMBL" id="FMUI01000010">
    <property type="protein sequence ID" value="SCX56116.1"/>
    <property type="molecule type" value="Genomic_DNA"/>
</dbReference>
<evidence type="ECO:0000256" key="1">
    <source>
        <dbReference type="SAM" id="SignalP"/>
    </source>
</evidence>
<dbReference type="InterPro" id="IPR010412">
    <property type="entry name" value="DUF1007"/>
</dbReference>
<evidence type="ECO:0000313" key="2">
    <source>
        <dbReference type="EMBL" id="SCX56116.1"/>
    </source>
</evidence>
<sequence>MQAVKQCVSGLFLALLSFSVVAHPHSFIRMKTQVLIDNGQFTGLKMRWTMDEITSADLLYDAGNAKPGDEIWKKLAAEVMANVLGQHYFTEVWHHGQKVKFLNRPTEYGMEQVAHQAVLTFILPLAEPQPLNGQQYTFSTFDPTYFVDMSYAKASDAALPATAPQGCKLAVQTPKPGEEVLNYAQSLDKADAPAEDMELGKQFAQTVTLTCP</sequence>
<keyword evidence="1" id="KW-0732">Signal</keyword>